<dbReference type="Proteomes" id="UP000664658">
    <property type="component" value="Unassembled WGS sequence"/>
</dbReference>
<dbReference type="EMBL" id="JAFNAA010000274">
    <property type="protein sequence ID" value="MBO1110073.1"/>
    <property type="molecule type" value="Genomic_DNA"/>
</dbReference>
<feature type="domain" description="DSBA-like thioredoxin" evidence="1">
    <location>
        <begin position="2"/>
        <end position="106"/>
    </location>
</feature>
<dbReference type="SUPFAM" id="SSF52833">
    <property type="entry name" value="Thioredoxin-like"/>
    <property type="match status" value="1"/>
</dbReference>
<protein>
    <submittedName>
        <fullName evidence="2">DsbA family protein</fullName>
    </submittedName>
</protein>
<gene>
    <name evidence="2" type="ORF">J2R62_18290</name>
</gene>
<dbReference type="InterPro" id="IPR050824">
    <property type="entry name" value="Thiol_disulfide_DsbA"/>
</dbReference>
<accession>A0A8I1WA14</accession>
<dbReference type="PANTHER" id="PTHR35891">
    <property type="entry name" value="THIOL:DISULFIDE INTERCHANGE PROTEIN DSBA"/>
    <property type="match status" value="1"/>
</dbReference>
<organism evidence="2 3">
    <name type="scientific">Plesiomonas shigelloides</name>
    <name type="common">Aeromonas shigelloides</name>
    <dbReference type="NCBI Taxonomy" id="703"/>
    <lineage>
        <taxon>Bacteria</taxon>
        <taxon>Pseudomonadati</taxon>
        <taxon>Pseudomonadota</taxon>
        <taxon>Gammaproteobacteria</taxon>
        <taxon>Enterobacterales</taxon>
        <taxon>Enterobacteriaceae</taxon>
        <taxon>Plesiomonas</taxon>
    </lineage>
</organism>
<sequence>SQAWAVANVLGVEQNVAPVLFDGIQKPRRIKTPADIRAAFENIGVKGDEYDTALSRFMVSSFVAQQAKAAQDFPVEGVPSIYINGKFRIEPRGFDAKNNDHFVQQYGALVKFLLQQK</sequence>
<dbReference type="Gene3D" id="3.40.30.10">
    <property type="entry name" value="Glutaredoxin"/>
    <property type="match status" value="1"/>
</dbReference>
<dbReference type="GO" id="GO:0016491">
    <property type="term" value="F:oxidoreductase activity"/>
    <property type="evidence" value="ECO:0007669"/>
    <property type="project" value="InterPro"/>
</dbReference>
<evidence type="ECO:0000313" key="3">
    <source>
        <dbReference type="Proteomes" id="UP000664658"/>
    </source>
</evidence>
<name>A0A8I1WA14_PLESH</name>
<dbReference type="AlphaFoldDB" id="A0A8I1WA14"/>
<reference evidence="2" key="1">
    <citation type="submission" date="2021-03" db="EMBL/GenBank/DDBJ databases">
        <title>Plesiomonas shigelloides zfcc0051, isolated from zebrafish feces.</title>
        <authorList>
            <person name="Vanderhoek Z."/>
            <person name="Gaulke C."/>
        </authorList>
    </citation>
    <scope>NUCLEOTIDE SEQUENCE</scope>
    <source>
        <strain evidence="2">Zfcc0051</strain>
    </source>
</reference>
<dbReference type="PANTHER" id="PTHR35891:SF2">
    <property type="entry name" value="THIOL:DISULFIDE INTERCHANGE PROTEIN DSBA"/>
    <property type="match status" value="1"/>
</dbReference>
<proteinExistence type="predicted"/>
<comment type="caution">
    <text evidence="2">The sequence shown here is derived from an EMBL/GenBank/DDBJ whole genome shotgun (WGS) entry which is preliminary data.</text>
</comment>
<evidence type="ECO:0000259" key="1">
    <source>
        <dbReference type="Pfam" id="PF01323"/>
    </source>
</evidence>
<dbReference type="InterPro" id="IPR036249">
    <property type="entry name" value="Thioredoxin-like_sf"/>
</dbReference>
<dbReference type="RefSeq" id="WP_207542942.1">
    <property type="nucleotide sequence ID" value="NZ_JAFNAA010000274.1"/>
</dbReference>
<dbReference type="InterPro" id="IPR001853">
    <property type="entry name" value="DSBA-like_thioredoxin_dom"/>
</dbReference>
<dbReference type="Pfam" id="PF01323">
    <property type="entry name" value="DSBA"/>
    <property type="match status" value="1"/>
</dbReference>
<evidence type="ECO:0000313" key="2">
    <source>
        <dbReference type="EMBL" id="MBO1110073.1"/>
    </source>
</evidence>
<feature type="non-terminal residue" evidence="2">
    <location>
        <position position="1"/>
    </location>
</feature>